<organism evidence="2 3">
    <name type="scientific">Candidatus Cryptobacteroides excrementipullorum</name>
    <dbReference type="NCBI Taxonomy" id="2840761"/>
    <lineage>
        <taxon>Bacteria</taxon>
        <taxon>Pseudomonadati</taxon>
        <taxon>Bacteroidota</taxon>
        <taxon>Bacteroidia</taxon>
        <taxon>Bacteroidales</taxon>
        <taxon>Candidatus Cryptobacteroides</taxon>
    </lineage>
</organism>
<reference evidence="2" key="1">
    <citation type="submission" date="2020-10" db="EMBL/GenBank/DDBJ databases">
        <authorList>
            <person name="Gilroy R."/>
        </authorList>
    </citation>
    <scope>NUCLEOTIDE SEQUENCE</scope>
    <source>
        <strain evidence="2">2478</strain>
    </source>
</reference>
<feature type="region of interest" description="Disordered" evidence="1">
    <location>
        <begin position="269"/>
        <end position="289"/>
    </location>
</feature>
<accession>A0A9D9ITE7</accession>
<dbReference type="AlphaFoldDB" id="A0A9D9ITE7"/>
<protein>
    <submittedName>
        <fullName evidence="2">Uncharacterized protein</fullName>
    </submittedName>
</protein>
<gene>
    <name evidence="2" type="ORF">IAB80_02845</name>
</gene>
<comment type="caution">
    <text evidence="2">The sequence shown here is derived from an EMBL/GenBank/DDBJ whole genome shotgun (WGS) entry which is preliminary data.</text>
</comment>
<reference evidence="2" key="2">
    <citation type="journal article" date="2021" name="PeerJ">
        <title>Extensive microbial diversity within the chicken gut microbiome revealed by metagenomics and culture.</title>
        <authorList>
            <person name="Gilroy R."/>
            <person name="Ravi A."/>
            <person name="Getino M."/>
            <person name="Pursley I."/>
            <person name="Horton D.L."/>
            <person name="Alikhan N.F."/>
            <person name="Baker D."/>
            <person name="Gharbi K."/>
            <person name="Hall N."/>
            <person name="Watson M."/>
            <person name="Adriaenssens E.M."/>
            <person name="Foster-Nyarko E."/>
            <person name="Jarju S."/>
            <person name="Secka A."/>
            <person name="Antonio M."/>
            <person name="Oren A."/>
            <person name="Chaudhuri R.R."/>
            <person name="La Ragione R."/>
            <person name="Hildebrand F."/>
            <person name="Pallen M.J."/>
        </authorList>
    </citation>
    <scope>NUCLEOTIDE SEQUENCE</scope>
    <source>
        <strain evidence="2">2478</strain>
    </source>
</reference>
<name>A0A9D9ITE7_9BACT</name>
<evidence type="ECO:0000313" key="3">
    <source>
        <dbReference type="Proteomes" id="UP000823771"/>
    </source>
</evidence>
<dbReference type="Proteomes" id="UP000823771">
    <property type="component" value="Unassembled WGS sequence"/>
</dbReference>
<proteinExistence type="predicted"/>
<evidence type="ECO:0000256" key="1">
    <source>
        <dbReference type="SAM" id="MobiDB-lite"/>
    </source>
</evidence>
<dbReference type="EMBL" id="JADILZ010000027">
    <property type="protein sequence ID" value="MBO8477820.1"/>
    <property type="molecule type" value="Genomic_DNA"/>
</dbReference>
<sequence length="315" mass="35743">MTQTGQFSEDIARVLDMHGIPFSTEDSRYFRILRAVSAHHRTKGCNYLNIITIPIMSHNLEEAILQSEAVGRHAGMPDTVMITQDRWMRAPEAVTSRLLAHLGIFRSIFARDCEVRKISRKEADGFLEKNHSYGGASSRYCYGLFLARDRVKETGGLYGERPASGTMVAAAEFSNARRWIKEGKEIRSYEWIRYASLPDTRISGGMGKVLQKFISDIHPDDVMSYADLEWSDGQAYRQLGFIPDGKKAPVSFRIDQSDWLRIPIRPAGPATPPQPHITLPHGTDSTSRHRTLPCEDTDTLYFRNAGSLKYRLRLY</sequence>
<evidence type="ECO:0000313" key="2">
    <source>
        <dbReference type="EMBL" id="MBO8477820.1"/>
    </source>
</evidence>